<gene>
    <name evidence="8" type="ORF">Agabi119p4_772</name>
</gene>
<organism evidence="8 9">
    <name type="scientific">Agaricus bisporus var. burnettii</name>
    <dbReference type="NCBI Taxonomy" id="192524"/>
    <lineage>
        <taxon>Eukaryota</taxon>
        <taxon>Fungi</taxon>
        <taxon>Dikarya</taxon>
        <taxon>Basidiomycota</taxon>
        <taxon>Agaricomycotina</taxon>
        <taxon>Agaricomycetes</taxon>
        <taxon>Agaricomycetidae</taxon>
        <taxon>Agaricales</taxon>
        <taxon>Agaricineae</taxon>
        <taxon>Agaricaceae</taxon>
        <taxon>Agaricus</taxon>
    </lineage>
</organism>
<feature type="transmembrane region" description="Helical" evidence="6">
    <location>
        <begin position="115"/>
        <end position="134"/>
    </location>
</feature>
<comment type="caution">
    <text evidence="8">The sequence shown here is derived from an EMBL/GenBank/DDBJ whole genome shotgun (WGS) entry which is preliminary data.</text>
</comment>
<feature type="transmembrane region" description="Helical" evidence="6">
    <location>
        <begin position="404"/>
        <end position="424"/>
    </location>
</feature>
<feature type="transmembrane region" description="Helical" evidence="6">
    <location>
        <begin position="368"/>
        <end position="392"/>
    </location>
</feature>
<dbReference type="GO" id="GO:0016020">
    <property type="term" value="C:membrane"/>
    <property type="evidence" value="ECO:0007669"/>
    <property type="project" value="UniProtKB-SubCell"/>
</dbReference>
<dbReference type="Proteomes" id="UP000629468">
    <property type="component" value="Unassembled WGS sequence"/>
</dbReference>
<accession>A0A8H7FB94</accession>
<feature type="transmembrane region" description="Helical" evidence="6">
    <location>
        <begin position="87"/>
        <end position="108"/>
    </location>
</feature>
<dbReference type="InterPro" id="IPR020846">
    <property type="entry name" value="MFS_dom"/>
</dbReference>
<feature type="transmembrane region" description="Helical" evidence="6">
    <location>
        <begin position="344"/>
        <end position="362"/>
    </location>
</feature>
<feature type="transmembrane region" description="Helical" evidence="6">
    <location>
        <begin position="140"/>
        <end position="163"/>
    </location>
</feature>
<sequence>MSAKNEVHDDINSHKEDQKYVHEEELYQPEVDTSGIDEKKLMRKVDWNVIPWLALLYLLNSLDRGNIGNAKLYSLEHDLRMSDKQYLLALTLFFFPYSLFEPASNVALRRLKPSTWLSSMLVLWGIVMTMHGVVNNYAGLVALRLLLGLCEAGLYPGIAFYITSWYKSSEMGTKFALFFSSATIAGAFSGLLAAAIANMDGVGNKPAWAWIFILEGLFTVVIGLLSYVVIQDFPHNAKFLSETERVFIIRRLQSDNKLSAGGGESYRFAHVKKSLKDWKTWFAMAIYMGFDGPLYAFSLFTPSIINQLGFTATKANLLSVPVYAWGCLVTVAIGFWADRLGKRCLVNIGLFGTGLVGYIILICSRTPALSYFAVFLAISSIFPTVPNSVTWVASNVEGSYKRAVTLGVAIGFGNLNGAVTSNIYRAKDQPWYRLGHAIVLGYIIIGIISSLLFAYFLRRENIKRDRGERDEVIEASRLRRWIRVTIGADSGTLSSETITSFMQYIASKRQ</sequence>
<feature type="domain" description="Major facilitator superfamily (MFS) profile" evidence="7">
    <location>
        <begin position="49"/>
        <end position="462"/>
    </location>
</feature>
<evidence type="ECO:0000256" key="3">
    <source>
        <dbReference type="ARBA" id="ARBA00022692"/>
    </source>
</evidence>
<evidence type="ECO:0000256" key="4">
    <source>
        <dbReference type="ARBA" id="ARBA00022989"/>
    </source>
</evidence>
<feature type="transmembrane region" description="Helical" evidence="6">
    <location>
        <begin position="175"/>
        <end position="196"/>
    </location>
</feature>
<evidence type="ECO:0000256" key="5">
    <source>
        <dbReference type="ARBA" id="ARBA00023136"/>
    </source>
</evidence>
<feature type="transmembrane region" description="Helical" evidence="6">
    <location>
        <begin position="208"/>
        <end position="230"/>
    </location>
</feature>
<comment type="subcellular location">
    <subcellularLocation>
        <location evidence="1">Membrane</location>
        <topology evidence="1">Multi-pass membrane protein</topology>
    </subcellularLocation>
</comment>
<dbReference type="GO" id="GO:0022857">
    <property type="term" value="F:transmembrane transporter activity"/>
    <property type="evidence" value="ECO:0007669"/>
    <property type="project" value="InterPro"/>
</dbReference>
<keyword evidence="2" id="KW-0813">Transport</keyword>
<dbReference type="Pfam" id="PF07690">
    <property type="entry name" value="MFS_1"/>
    <property type="match status" value="1"/>
</dbReference>
<reference evidence="8 9" key="1">
    <citation type="journal article" name="Sci. Rep.">
        <title>Telomere-to-telomere assembled and centromere annotated genomes of the two main subspecies of the button mushroom Agaricus bisporus reveal especially polymorphic chromosome ends.</title>
        <authorList>
            <person name="Sonnenberg A.S.M."/>
            <person name="Sedaghat-Telgerd N."/>
            <person name="Lavrijssen B."/>
            <person name="Ohm R.A."/>
            <person name="Hendrickx P.M."/>
            <person name="Scholtmeijer K."/>
            <person name="Baars J.J.P."/>
            <person name="van Peer A."/>
        </authorList>
    </citation>
    <scope>NUCLEOTIDE SEQUENCE [LARGE SCALE GENOMIC DNA]</scope>
    <source>
        <strain evidence="8 9">H119_p4</strain>
    </source>
</reference>
<dbReference type="AlphaFoldDB" id="A0A8H7FB94"/>
<evidence type="ECO:0000313" key="9">
    <source>
        <dbReference type="Proteomes" id="UP000629468"/>
    </source>
</evidence>
<feature type="transmembrane region" description="Helical" evidence="6">
    <location>
        <begin position="281"/>
        <end position="305"/>
    </location>
</feature>
<protein>
    <recommendedName>
        <fullName evidence="7">Major facilitator superfamily (MFS) profile domain-containing protein</fullName>
    </recommendedName>
</protein>
<dbReference type="FunFam" id="1.20.1250.20:FF:000034">
    <property type="entry name" value="MFS general substrate transporter"/>
    <property type="match status" value="1"/>
</dbReference>
<dbReference type="InterPro" id="IPR011701">
    <property type="entry name" value="MFS"/>
</dbReference>
<evidence type="ECO:0000259" key="7">
    <source>
        <dbReference type="PROSITE" id="PS50850"/>
    </source>
</evidence>
<dbReference type="PROSITE" id="PS50850">
    <property type="entry name" value="MFS"/>
    <property type="match status" value="1"/>
</dbReference>
<evidence type="ECO:0000256" key="6">
    <source>
        <dbReference type="SAM" id="Phobius"/>
    </source>
</evidence>
<feature type="transmembrane region" description="Helical" evidence="6">
    <location>
        <begin position="436"/>
        <end position="457"/>
    </location>
</feature>
<dbReference type="Gene3D" id="1.20.1250.20">
    <property type="entry name" value="MFS general substrate transporter like domains"/>
    <property type="match status" value="2"/>
</dbReference>
<evidence type="ECO:0000313" key="8">
    <source>
        <dbReference type="EMBL" id="KAF7784607.1"/>
    </source>
</evidence>
<dbReference type="EMBL" id="JABXXO010000001">
    <property type="protein sequence ID" value="KAF7784607.1"/>
    <property type="molecule type" value="Genomic_DNA"/>
</dbReference>
<evidence type="ECO:0000256" key="2">
    <source>
        <dbReference type="ARBA" id="ARBA00022448"/>
    </source>
</evidence>
<dbReference type="SUPFAM" id="SSF103473">
    <property type="entry name" value="MFS general substrate transporter"/>
    <property type="match status" value="1"/>
</dbReference>
<evidence type="ECO:0000256" key="1">
    <source>
        <dbReference type="ARBA" id="ARBA00004141"/>
    </source>
</evidence>
<feature type="transmembrane region" description="Helical" evidence="6">
    <location>
        <begin position="317"/>
        <end position="337"/>
    </location>
</feature>
<keyword evidence="3 6" id="KW-0812">Transmembrane</keyword>
<dbReference type="PANTHER" id="PTHR43791">
    <property type="entry name" value="PERMEASE-RELATED"/>
    <property type="match status" value="1"/>
</dbReference>
<keyword evidence="5 6" id="KW-0472">Membrane</keyword>
<keyword evidence="4 6" id="KW-1133">Transmembrane helix</keyword>
<dbReference type="InterPro" id="IPR036259">
    <property type="entry name" value="MFS_trans_sf"/>
</dbReference>
<dbReference type="FunFam" id="1.20.1250.20:FF:000068">
    <property type="entry name" value="MFS general substrate transporter"/>
    <property type="match status" value="1"/>
</dbReference>
<dbReference type="PANTHER" id="PTHR43791:SF19">
    <property type="entry name" value="TRANSPORTER, PUTATIVE (AFU_ORTHOLOGUE AFUA_1G01812)-RELATED"/>
    <property type="match status" value="1"/>
</dbReference>
<name>A0A8H7FB94_AGABI</name>
<proteinExistence type="predicted"/>